<proteinExistence type="predicted"/>
<dbReference type="Proteomes" id="UP000177140">
    <property type="component" value="Unassembled WGS sequence"/>
</dbReference>
<reference evidence="2 3" key="1">
    <citation type="journal article" date="2016" name="Nat. Commun.">
        <title>Thousands of microbial genomes shed light on interconnected biogeochemical processes in an aquifer system.</title>
        <authorList>
            <person name="Anantharaman K."/>
            <person name="Brown C.T."/>
            <person name="Hug L.A."/>
            <person name="Sharon I."/>
            <person name="Castelle C.J."/>
            <person name="Probst A.J."/>
            <person name="Thomas B.C."/>
            <person name="Singh A."/>
            <person name="Wilkins M.J."/>
            <person name="Karaoz U."/>
            <person name="Brodie E.L."/>
            <person name="Williams K.H."/>
            <person name="Hubbard S.S."/>
            <person name="Banfield J.F."/>
        </authorList>
    </citation>
    <scope>NUCLEOTIDE SEQUENCE [LARGE SCALE GENOMIC DNA]</scope>
</reference>
<comment type="caution">
    <text evidence="2">The sequence shown here is derived from an EMBL/GenBank/DDBJ whole genome shotgun (WGS) entry which is preliminary data.</text>
</comment>
<gene>
    <name evidence="2" type="ORF">A2556_02420</name>
</gene>
<protein>
    <submittedName>
        <fullName evidence="2">Uncharacterized protein</fullName>
    </submittedName>
</protein>
<organism evidence="2 3">
    <name type="scientific">Candidatus Vogelbacteria bacterium RIFOXYD2_FULL_44_9</name>
    <dbReference type="NCBI Taxonomy" id="1802441"/>
    <lineage>
        <taxon>Bacteria</taxon>
        <taxon>Candidatus Vogeliibacteriota</taxon>
    </lineage>
</organism>
<name>A0A1G2QKX8_9BACT</name>
<evidence type="ECO:0000256" key="1">
    <source>
        <dbReference type="SAM" id="SignalP"/>
    </source>
</evidence>
<evidence type="ECO:0000313" key="2">
    <source>
        <dbReference type="EMBL" id="OHA60662.1"/>
    </source>
</evidence>
<feature type="signal peptide" evidence="1">
    <location>
        <begin position="1"/>
        <end position="23"/>
    </location>
</feature>
<dbReference type="AlphaFoldDB" id="A0A1G2QKX8"/>
<keyword evidence="1" id="KW-0732">Signal</keyword>
<evidence type="ECO:0000313" key="3">
    <source>
        <dbReference type="Proteomes" id="UP000177140"/>
    </source>
</evidence>
<dbReference type="EMBL" id="MHTM01000047">
    <property type="protein sequence ID" value="OHA60662.1"/>
    <property type="molecule type" value="Genomic_DNA"/>
</dbReference>
<accession>A0A1G2QKX8</accession>
<feature type="chain" id="PRO_5009584152" evidence="1">
    <location>
        <begin position="24"/>
        <end position="119"/>
    </location>
</feature>
<sequence>MRKVFVATLIVCGLMAVISSGFQDNGILTTHSDQVGGLVVPQSPLAMVSTWTAEKGQMTKSAGSAVFVSSQAKPVEGKTAGQCEEFTMTPTIWLKTEGRANASNLVAMAHSFQAESASC</sequence>